<feature type="domain" description="NlpC/P60" evidence="5">
    <location>
        <begin position="199"/>
        <end position="326"/>
    </location>
</feature>
<dbReference type="Gene3D" id="3.90.1720.10">
    <property type="entry name" value="endopeptidase domain like (from Nostoc punctiforme)"/>
    <property type="match status" value="1"/>
</dbReference>
<dbReference type="PANTHER" id="PTHR47359">
    <property type="entry name" value="PEPTIDOGLYCAN DL-ENDOPEPTIDASE CWLO"/>
    <property type="match status" value="1"/>
</dbReference>
<comment type="caution">
    <text evidence="6">The sequence shown here is derived from an EMBL/GenBank/DDBJ whole genome shotgun (WGS) entry which is preliminary data.</text>
</comment>
<evidence type="ECO:0000256" key="3">
    <source>
        <dbReference type="ARBA" id="ARBA00022801"/>
    </source>
</evidence>
<evidence type="ECO:0000259" key="5">
    <source>
        <dbReference type="PROSITE" id="PS51935"/>
    </source>
</evidence>
<organism evidence="6 7">
    <name type="scientific">Actinoallomurus acaciae</name>
    <dbReference type="NCBI Taxonomy" id="502577"/>
    <lineage>
        <taxon>Bacteria</taxon>
        <taxon>Bacillati</taxon>
        <taxon>Actinomycetota</taxon>
        <taxon>Actinomycetes</taxon>
        <taxon>Streptosporangiales</taxon>
        <taxon>Thermomonosporaceae</taxon>
        <taxon>Actinoallomurus</taxon>
    </lineage>
</organism>
<evidence type="ECO:0000256" key="1">
    <source>
        <dbReference type="ARBA" id="ARBA00007074"/>
    </source>
</evidence>
<dbReference type="PROSITE" id="PS51935">
    <property type="entry name" value="NLPC_P60"/>
    <property type="match status" value="1"/>
</dbReference>
<dbReference type="InterPro" id="IPR051794">
    <property type="entry name" value="PG_Endopeptidase_C40"/>
</dbReference>
<reference evidence="6 7" key="1">
    <citation type="submission" date="2024-09" db="EMBL/GenBank/DDBJ databases">
        <authorList>
            <person name="Sun Q."/>
            <person name="Mori K."/>
        </authorList>
    </citation>
    <scope>NUCLEOTIDE SEQUENCE [LARGE SCALE GENOMIC DNA]</scope>
    <source>
        <strain evidence="6 7">TBRC 0563</strain>
    </source>
</reference>
<comment type="similarity">
    <text evidence="1">Belongs to the peptidase C40 family.</text>
</comment>
<evidence type="ECO:0000256" key="2">
    <source>
        <dbReference type="ARBA" id="ARBA00022670"/>
    </source>
</evidence>
<dbReference type="Gene3D" id="1.10.530.10">
    <property type="match status" value="1"/>
</dbReference>
<evidence type="ECO:0000313" key="7">
    <source>
        <dbReference type="Proteomes" id="UP001589627"/>
    </source>
</evidence>
<proteinExistence type="inferred from homology"/>
<dbReference type="SUPFAM" id="SSF54001">
    <property type="entry name" value="Cysteine proteinases"/>
    <property type="match status" value="1"/>
</dbReference>
<dbReference type="Pfam" id="PF00877">
    <property type="entry name" value="NLPC_P60"/>
    <property type="match status" value="1"/>
</dbReference>
<dbReference type="EMBL" id="JBHLZP010000446">
    <property type="protein sequence ID" value="MFB9837964.1"/>
    <property type="molecule type" value="Genomic_DNA"/>
</dbReference>
<dbReference type="InterPro" id="IPR038765">
    <property type="entry name" value="Papain-like_cys_pep_sf"/>
</dbReference>
<keyword evidence="7" id="KW-1185">Reference proteome</keyword>
<gene>
    <name evidence="6" type="ORF">ACFFNX_37960</name>
</gene>
<dbReference type="PANTHER" id="PTHR47359:SF3">
    <property type="entry name" value="NLP_P60 DOMAIN-CONTAINING PROTEIN-RELATED"/>
    <property type="match status" value="1"/>
</dbReference>
<evidence type="ECO:0000313" key="6">
    <source>
        <dbReference type="EMBL" id="MFB9837964.1"/>
    </source>
</evidence>
<protein>
    <submittedName>
        <fullName evidence="6">C40 family peptidase</fullName>
    </submittedName>
</protein>
<accession>A0ABV5YV93</accession>
<dbReference type="RefSeq" id="WP_378210916.1">
    <property type="nucleotide sequence ID" value="NZ_JBHLZP010000446.1"/>
</dbReference>
<dbReference type="InterPro" id="IPR000064">
    <property type="entry name" value="NLP_P60_dom"/>
</dbReference>
<dbReference type="SUPFAM" id="SSF53955">
    <property type="entry name" value="Lysozyme-like"/>
    <property type="match status" value="1"/>
</dbReference>
<name>A0ABV5YV93_9ACTN</name>
<keyword evidence="2" id="KW-0645">Protease</keyword>
<dbReference type="InterPro" id="IPR023346">
    <property type="entry name" value="Lysozyme-like_dom_sf"/>
</dbReference>
<keyword evidence="4" id="KW-0788">Thiol protease</keyword>
<dbReference type="Proteomes" id="UP001589627">
    <property type="component" value="Unassembled WGS sequence"/>
</dbReference>
<keyword evidence="3" id="KW-0378">Hydrolase</keyword>
<evidence type="ECO:0000256" key="4">
    <source>
        <dbReference type="ARBA" id="ARBA00022807"/>
    </source>
</evidence>
<sequence>MAALIGAESTLGLQGPAACQIQPQATREADDTIPANYLQLYRRTGQETGIAWNLLAAIGKLESDHGRDPHTGVTSGANYAGAASPMQIGILGAAGNTWGGTPRHRANTHTGGYGTDGDRDGWDDVYDPADAIPAAAHYLKTHGAPNDIHAALFAYNPSNDYVDTVLAQAGRYAHHGIQAITAADNPTCDQATLGPLPTNSVAAQVITHARAQIGKPYVYGATDPDAFDCSGLTMSAYRSAGVTIPRLSDAQYWWGATVPPGQEQPADLVIFNYKPGHSGPGRVGIAYNPAAGTMIAAPHTGTNARFQNYKNYPGGAVGFTIRQPINCNS</sequence>